<organism evidence="2 3">
    <name type="scientific">Reticulomyxa filosa</name>
    <dbReference type="NCBI Taxonomy" id="46433"/>
    <lineage>
        <taxon>Eukaryota</taxon>
        <taxon>Sar</taxon>
        <taxon>Rhizaria</taxon>
        <taxon>Retaria</taxon>
        <taxon>Foraminifera</taxon>
        <taxon>Monothalamids</taxon>
        <taxon>Reticulomyxidae</taxon>
        <taxon>Reticulomyxa</taxon>
    </lineage>
</organism>
<protein>
    <submittedName>
        <fullName evidence="2">Uncharacterized protein</fullName>
    </submittedName>
</protein>
<feature type="compositionally biased region" description="Polar residues" evidence="1">
    <location>
        <begin position="184"/>
        <end position="207"/>
    </location>
</feature>
<feature type="compositionally biased region" description="Polar residues" evidence="1">
    <location>
        <begin position="230"/>
        <end position="239"/>
    </location>
</feature>
<feature type="compositionally biased region" description="Low complexity" evidence="1">
    <location>
        <begin position="143"/>
        <end position="154"/>
    </location>
</feature>
<feature type="compositionally biased region" description="Basic and acidic residues" evidence="1">
    <location>
        <begin position="155"/>
        <end position="172"/>
    </location>
</feature>
<evidence type="ECO:0000313" key="3">
    <source>
        <dbReference type="Proteomes" id="UP000023152"/>
    </source>
</evidence>
<evidence type="ECO:0000313" key="2">
    <source>
        <dbReference type="EMBL" id="ETO13748.1"/>
    </source>
</evidence>
<feature type="region of interest" description="Disordered" evidence="1">
    <location>
        <begin position="143"/>
        <end position="239"/>
    </location>
</feature>
<feature type="region of interest" description="Disordered" evidence="1">
    <location>
        <begin position="30"/>
        <end position="70"/>
    </location>
</feature>
<proteinExistence type="predicted"/>
<gene>
    <name evidence="2" type="ORF">RFI_23621</name>
</gene>
<dbReference type="AlphaFoldDB" id="X6MIA8"/>
<keyword evidence="3" id="KW-1185">Reference proteome</keyword>
<name>X6MIA8_RETFI</name>
<feature type="region of interest" description="Disordered" evidence="1">
    <location>
        <begin position="83"/>
        <end position="125"/>
    </location>
</feature>
<sequence>MSDKNSENKKLKDEVMCSEKIFDPATLPKTYPEQTCIRSEGQDKTPTTKSRIQRGGKGSSKNRLNANDEDYVPAWAKQYRTKDLIAKPKSRKRKHEAVDSQPLENEFSSPPKKRKTHTAKASSSLVKDSSRLVVVFFYTIGTTNNTSSKSNQQNKNKERISPINESRVESTRRSQHRKKRQQSGALSRTSSTSVSERNSGAGVSTPTLHRHPKSSAKAELTTPNKVIAESPSSIRSQRVNRLTDKTYSDLLLDLIMKRHSHQLETFFKQVNITYYRWQMEETNTLLFDGKQVNILGFLSLRCVFFFFFADEAKFEKQKEPDGLNETMIVLLLRHGANPCQVNADGLSSLFMITHYSKCANVLQQMIQSCKASMGEDELKHELSRVYHLPF</sequence>
<accession>X6MIA8</accession>
<dbReference type="Proteomes" id="UP000023152">
    <property type="component" value="Unassembled WGS sequence"/>
</dbReference>
<evidence type="ECO:0000256" key="1">
    <source>
        <dbReference type="SAM" id="MobiDB-lite"/>
    </source>
</evidence>
<comment type="caution">
    <text evidence="2">The sequence shown here is derived from an EMBL/GenBank/DDBJ whole genome shotgun (WGS) entry which is preliminary data.</text>
</comment>
<dbReference type="EMBL" id="ASPP01020408">
    <property type="protein sequence ID" value="ETO13748.1"/>
    <property type="molecule type" value="Genomic_DNA"/>
</dbReference>
<reference evidence="2 3" key="1">
    <citation type="journal article" date="2013" name="Curr. Biol.">
        <title>The Genome of the Foraminiferan Reticulomyxa filosa.</title>
        <authorList>
            <person name="Glockner G."/>
            <person name="Hulsmann N."/>
            <person name="Schleicher M."/>
            <person name="Noegel A.A."/>
            <person name="Eichinger L."/>
            <person name="Gallinger C."/>
            <person name="Pawlowski J."/>
            <person name="Sierra R."/>
            <person name="Euteneuer U."/>
            <person name="Pillet L."/>
            <person name="Moustafa A."/>
            <person name="Platzer M."/>
            <person name="Groth M."/>
            <person name="Szafranski K."/>
            <person name="Schliwa M."/>
        </authorList>
    </citation>
    <scope>NUCLEOTIDE SEQUENCE [LARGE SCALE GENOMIC DNA]</scope>
</reference>